<feature type="compositionally biased region" description="Polar residues" evidence="2">
    <location>
        <begin position="114"/>
        <end position="126"/>
    </location>
</feature>
<evidence type="ECO:0000313" key="3">
    <source>
        <dbReference type="EMBL" id="CEN59556.1"/>
    </source>
</evidence>
<comment type="cofactor">
    <cofactor evidence="1">
        <name>Mg(2+)</name>
        <dbReference type="ChEBI" id="CHEBI:18420"/>
    </cofactor>
</comment>
<dbReference type="CDD" id="cd16841">
    <property type="entry name" value="RraA_family"/>
    <property type="match status" value="1"/>
</dbReference>
<dbReference type="GO" id="GO:0047443">
    <property type="term" value="F:4-hydroxy-4-methyl-2-oxoglutarate aldolase activity"/>
    <property type="evidence" value="ECO:0007669"/>
    <property type="project" value="TreeGrafter"/>
</dbReference>
<dbReference type="STRING" id="454130.A0A0U5CM14"/>
<evidence type="ECO:0000256" key="2">
    <source>
        <dbReference type="SAM" id="MobiDB-lite"/>
    </source>
</evidence>
<feature type="region of interest" description="Disordered" evidence="2">
    <location>
        <begin position="110"/>
        <end position="132"/>
    </location>
</feature>
<feature type="binding site" evidence="1">
    <location>
        <begin position="160"/>
        <end position="163"/>
    </location>
    <ligand>
        <name>substrate</name>
    </ligand>
</feature>
<dbReference type="OrthoDB" id="1476984at2759"/>
<gene>
    <name evidence="3" type="ORF">ASPCAL02004</name>
</gene>
<keyword evidence="1" id="KW-0460">Magnesium</keyword>
<accession>A0A0U5CM14</accession>
<dbReference type="Proteomes" id="UP000054771">
    <property type="component" value="Unassembled WGS sequence"/>
</dbReference>
<dbReference type="OMA" id="GQKNAVC"/>
<dbReference type="SUPFAM" id="SSF89562">
    <property type="entry name" value="RraA-like"/>
    <property type="match status" value="1"/>
</dbReference>
<dbReference type="AlphaFoldDB" id="A0A0U5CM14"/>
<evidence type="ECO:0000313" key="4">
    <source>
        <dbReference type="Proteomes" id="UP000054771"/>
    </source>
</evidence>
<dbReference type="GO" id="GO:0046872">
    <property type="term" value="F:metal ion binding"/>
    <property type="evidence" value="ECO:0007669"/>
    <property type="project" value="UniProtKB-KW"/>
</dbReference>
<sequence length="284" mass="30447">MEPARLISWLLPLTRPVIVSRYTPRTSPRFPSNFPAPRAMSTSLQEKLDALQNYSACDVSDALLKLQKPGSGAPRAGYLADLTPFSPTLGRSTTTPKIIAPASTIKFIPKDSPSHSLTPDQNQPPASTAFPPGTHWVDNTVPNTIVVIEQPAGQHCAVVGGIMAVRMKYLGIRGVVVNGRIRDLSEIQGCSLPVWARGTSTVGTGAEAKAGLREVRVEVGGVGVEPGDIIFCDPLEGVVAIPRDLLDQVLEIMPKLVDMDDKVKAAVEKGSSAFDAFQQFRTKI</sequence>
<name>A0A0U5CM14_ASPCI</name>
<dbReference type="Gene3D" id="3.50.30.40">
    <property type="entry name" value="Ribonuclease E inhibitor RraA/RraA-like"/>
    <property type="match status" value="1"/>
</dbReference>
<proteinExistence type="predicted"/>
<dbReference type="InterPro" id="IPR005493">
    <property type="entry name" value="RraA/RraA-like"/>
</dbReference>
<organism evidence="3 4">
    <name type="scientific">Aspergillus calidoustus</name>
    <dbReference type="NCBI Taxonomy" id="454130"/>
    <lineage>
        <taxon>Eukaryota</taxon>
        <taxon>Fungi</taxon>
        <taxon>Dikarya</taxon>
        <taxon>Ascomycota</taxon>
        <taxon>Pezizomycotina</taxon>
        <taxon>Eurotiomycetes</taxon>
        <taxon>Eurotiomycetidae</taxon>
        <taxon>Eurotiales</taxon>
        <taxon>Aspergillaceae</taxon>
        <taxon>Aspergillus</taxon>
        <taxon>Aspergillus subgen. Nidulantes</taxon>
    </lineage>
</organism>
<dbReference type="GO" id="GO:0008948">
    <property type="term" value="F:oxaloacetate decarboxylase activity"/>
    <property type="evidence" value="ECO:0007669"/>
    <property type="project" value="TreeGrafter"/>
</dbReference>
<dbReference type="EMBL" id="CDMC01000002">
    <property type="protein sequence ID" value="CEN59556.1"/>
    <property type="molecule type" value="Genomic_DNA"/>
</dbReference>
<evidence type="ECO:0000256" key="1">
    <source>
        <dbReference type="PIRSR" id="PIRSR605493-1"/>
    </source>
</evidence>
<reference evidence="4" key="1">
    <citation type="journal article" date="2016" name="Genome Announc.">
        <title>Draft genome sequences of fungus Aspergillus calidoustus.</title>
        <authorList>
            <person name="Horn F."/>
            <person name="Linde J."/>
            <person name="Mattern D.J."/>
            <person name="Walther G."/>
            <person name="Guthke R."/>
            <person name="Scherlach K."/>
            <person name="Martin K."/>
            <person name="Brakhage A.A."/>
            <person name="Petzke L."/>
            <person name="Valiante V."/>
        </authorList>
    </citation>
    <scope>NUCLEOTIDE SEQUENCE [LARGE SCALE GENOMIC DNA]</scope>
    <source>
        <strain evidence="4">SF006504</strain>
    </source>
</reference>
<dbReference type="PANTHER" id="PTHR33254:SF4">
    <property type="entry name" value="4-HYDROXY-4-METHYL-2-OXOGLUTARATE ALDOLASE 3-RELATED"/>
    <property type="match status" value="1"/>
</dbReference>
<keyword evidence="1" id="KW-0479">Metal-binding</keyword>
<dbReference type="InterPro" id="IPR036704">
    <property type="entry name" value="RraA/RraA-like_sf"/>
</dbReference>
<protein>
    <submittedName>
        <fullName evidence="3">Putative DlpA domain protein (AFU_orthologue AFUA_4G10940)</fullName>
    </submittedName>
</protein>
<feature type="binding site" evidence="1">
    <location>
        <position position="183"/>
    </location>
    <ligand>
        <name>Mg(2+)</name>
        <dbReference type="ChEBI" id="CHEBI:18420"/>
    </ligand>
</feature>
<keyword evidence="4" id="KW-1185">Reference proteome</keyword>
<feature type="binding site" evidence="1">
    <location>
        <position position="182"/>
    </location>
    <ligand>
        <name>substrate</name>
    </ligand>
</feature>
<dbReference type="Pfam" id="PF03737">
    <property type="entry name" value="RraA-like"/>
    <property type="match status" value="1"/>
</dbReference>
<dbReference type="PANTHER" id="PTHR33254">
    <property type="entry name" value="4-HYDROXY-4-METHYL-2-OXOGLUTARATE ALDOLASE 3-RELATED"/>
    <property type="match status" value="1"/>
</dbReference>